<comment type="function">
    <text evidence="5">Negative regulator of class I heat shock genes (grpE-dnaK-dnaJ and groELS operons). Prevents heat-shock induction of these operons.</text>
</comment>
<dbReference type="AlphaFoldDB" id="A0A1F7WU49"/>
<name>A0A1F7WU49_9BACT</name>
<comment type="similarity">
    <text evidence="5">Belongs to the HrcA family.</text>
</comment>
<dbReference type="InterPro" id="IPR002571">
    <property type="entry name" value="HrcA"/>
</dbReference>
<accession>A0A1F7WU49</accession>
<keyword evidence="2 5" id="KW-0805">Transcription regulation</keyword>
<dbReference type="InterPro" id="IPR021153">
    <property type="entry name" value="HrcA_C"/>
</dbReference>
<comment type="caution">
    <text evidence="7">The sequence shown here is derived from an EMBL/GenBank/DDBJ whole genome shotgun (WGS) entry which is preliminary data.</text>
</comment>
<dbReference type="Proteomes" id="UP000178812">
    <property type="component" value="Unassembled WGS sequence"/>
</dbReference>
<keyword evidence="3 5" id="KW-0346">Stress response</keyword>
<reference evidence="7 8" key="1">
    <citation type="journal article" date="2016" name="Nat. Commun.">
        <title>Thousands of microbial genomes shed light on interconnected biogeochemical processes in an aquifer system.</title>
        <authorList>
            <person name="Anantharaman K."/>
            <person name="Brown C.T."/>
            <person name="Hug L.A."/>
            <person name="Sharon I."/>
            <person name="Castelle C.J."/>
            <person name="Probst A.J."/>
            <person name="Thomas B.C."/>
            <person name="Singh A."/>
            <person name="Wilkins M.J."/>
            <person name="Karaoz U."/>
            <person name="Brodie E.L."/>
            <person name="Williams K.H."/>
            <person name="Hubbard S.S."/>
            <person name="Banfield J.F."/>
        </authorList>
    </citation>
    <scope>NUCLEOTIDE SEQUENCE [LARGE SCALE GENOMIC DNA]</scope>
</reference>
<evidence type="ECO:0000313" key="7">
    <source>
        <dbReference type="EMBL" id="OGM05605.1"/>
    </source>
</evidence>
<evidence type="ECO:0000256" key="3">
    <source>
        <dbReference type="ARBA" id="ARBA00023016"/>
    </source>
</evidence>
<evidence type="ECO:0000256" key="4">
    <source>
        <dbReference type="ARBA" id="ARBA00023163"/>
    </source>
</evidence>
<sequence length="244" mass="27266">MSDALTARQTRILKSIIEEYIETACPVGSETLDKKHNLGVSSATIRNEMVALTKSGYLRQPHTSAGRIPSSKALKFYIDQLMEEKRMSVADEVKTKQEVMESKDDLDELMQDAACALAQKTHSLAVAALDDEGKVWHSGYSNVFDNPEFFSEPQSLTSLFLCLEQIDRLHELFFQRMTGLSPVEVVFGEDLGWSGFFPIGVVGTRFLIRGKKGALGIIGPARLHYQEIIPTIRYFRSLFEGLGV</sequence>
<dbReference type="HAMAP" id="MF_00081">
    <property type="entry name" value="HrcA"/>
    <property type="match status" value="1"/>
</dbReference>
<evidence type="ECO:0000256" key="1">
    <source>
        <dbReference type="ARBA" id="ARBA00022491"/>
    </source>
</evidence>
<feature type="domain" description="Heat-inducible transcription repressor HrcA C-terminal" evidence="6">
    <location>
        <begin position="74"/>
        <end position="229"/>
    </location>
</feature>
<dbReference type="PANTHER" id="PTHR34824:SF1">
    <property type="entry name" value="HEAT-INDUCIBLE TRANSCRIPTION REPRESSOR HRCA"/>
    <property type="match status" value="1"/>
</dbReference>
<dbReference type="GO" id="GO:0003677">
    <property type="term" value="F:DNA binding"/>
    <property type="evidence" value="ECO:0007669"/>
    <property type="project" value="InterPro"/>
</dbReference>
<dbReference type="InterPro" id="IPR036390">
    <property type="entry name" value="WH_DNA-bd_sf"/>
</dbReference>
<dbReference type="PANTHER" id="PTHR34824">
    <property type="entry name" value="HEAT-INDUCIBLE TRANSCRIPTION REPRESSOR HRCA"/>
    <property type="match status" value="1"/>
</dbReference>
<dbReference type="Gene3D" id="1.10.10.10">
    <property type="entry name" value="Winged helix-like DNA-binding domain superfamily/Winged helix DNA-binding domain"/>
    <property type="match status" value="1"/>
</dbReference>
<evidence type="ECO:0000256" key="5">
    <source>
        <dbReference type="HAMAP-Rule" id="MF_00081"/>
    </source>
</evidence>
<dbReference type="SUPFAM" id="SSF55781">
    <property type="entry name" value="GAF domain-like"/>
    <property type="match status" value="1"/>
</dbReference>
<dbReference type="Pfam" id="PF01628">
    <property type="entry name" value="HrcA"/>
    <property type="match status" value="1"/>
</dbReference>
<proteinExistence type="inferred from homology"/>
<organism evidence="7 8">
    <name type="scientific">Candidatus Woesebacteria bacterium GWB1_43_5</name>
    <dbReference type="NCBI Taxonomy" id="1802474"/>
    <lineage>
        <taxon>Bacteria</taxon>
        <taxon>Candidatus Woeseibacteriota</taxon>
    </lineage>
</organism>
<keyword evidence="1 5" id="KW-0678">Repressor</keyword>
<gene>
    <name evidence="5" type="primary">hrcA</name>
    <name evidence="7" type="ORF">A2125_01515</name>
</gene>
<dbReference type="EMBL" id="MGFM01000031">
    <property type="protein sequence ID" value="OGM05605.1"/>
    <property type="molecule type" value="Genomic_DNA"/>
</dbReference>
<evidence type="ECO:0000259" key="6">
    <source>
        <dbReference type="Pfam" id="PF01628"/>
    </source>
</evidence>
<dbReference type="InterPro" id="IPR036388">
    <property type="entry name" value="WH-like_DNA-bd_sf"/>
</dbReference>
<dbReference type="SUPFAM" id="SSF46785">
    <property type="entry name" value="Winged helix' DNA-binding domain"/>
    <property type="match status" value="1"/>
</dbReference>
<evidence type="ECO:0000256" key="2">
    <source>
        <dbReference type="ARBA" id="ARBA00023015"/>
    </source>
</evidence>
<protein>
    <recommendedName>
        <fullName evidence="5">Heat-inducible transcription repressor HrcA</fullName>
    </recommendedName>
</protein>
<keyword evidence="4 5" id="KW-0804">Transcription</keyword>
<dbReference type="GO" id="GO:0045892">
    <property type="term" value="P:negative regulation of DNA-templated transcription"/>
    <property type="evidence" value="ECO:0007669"/>
    <property type="project" value="UniProtKB-UniRule"/>
</dbReference>
<evidence type="ECO:0000313" key="8">
    <source>
        <dbReference type="Proteomes" id="UP000178812"/>
    </source>
</evidence>